<dbReference type="Proteomes" id="UP000004893">
    <property type="component" value="Unassembled WGS sequence"/>
</dbReference>
<dbReference type="EMBL" id="ABYI02000042">
    <property type="protein sequence ID" value="EEG72336.1"/>
    <property type="molecule type" value="Genomic_DNA"/>
</dbReference>
<organism evidence="1 2">
    <name type="scientific">[Clostridium] hylemonae DSM 15053</name>
    <dbReference type="NCBI Taxonomy" id="553973"/>
    <lineage>
        <taxon>Bacteria</taxon>
        <taxon>Bacillati</taxon>
        <taxon>Bacillota</taxon>
        <taxon>Clostridia</taxon>
        <taxon>Lachnospirales</taxon>
        <taxon>Lachnospiraceae</taxon>
    </lineage>
</organism>
<reference evidence="1" key="2">
    <citation type="submission" date="2013-06" db="EMBL/GenBank/DDBJ databases">
        <title>Draft genome sequence of Clostridium hylemonae (DSM 15053).</title>
        <authorList>
            <person name="Sudarsanam P."/>
            <person name="Ley R."/>
            <person name="Guruge J."/>
            <person name="Turnbaugh P.J."/>
            <person name="Mahowald M."/>
            <person name="Liep D."/>
            <person name="Gordon J."/>
        </authorList>
    </citation>
    <scope>NUCLEOTIDE SEQUENCE</scope>
    <source>
        <strain evidence="1">DSM 15053</strain>
    </source>
</reference>
<proteinExistence type="predicted"/>
<protein>
    <submittedName>
        <fullName evidence="1">Uncharacterized protein</fullName>
    </submittedName>
</protein>
<dbReference type="HOGENOM" id="CLU_3231773_0_0_9"/>
<gene>
    <name evidence="1" type="ORF">CLOHYLEM_07738</name>
</gene>
<reference evidence="1" key="1">
    <citation type="submission" date="2009-02" db="EMBL/GenBank/DDBJ databases">
        <authorList>
            <person name="Fulton L."/>
            <person name="Clifton S."/>
            <person name="Fulton B."/>
            <person name="Xu J."/>
            <person name="Minx P."/>
            <person name="Pepin K.H."/>
            <person name="Johnson M."/>
            <person name="Bhonagiri V."/>
            <person name="Nash W.E."/>
            <person name="Mardis E.R."/>
            <person name="Wilson R.K."/>
        </authorList>
    </citation>
    <scope>NUCLEOTIDE SEQUENCE [LARGE SCALE GENOMIC DNA]</scope>
    <source>
        <strain evidence="1">DSM 15053</strain>
    </source>
</reference>
<name>C0C6K1_9FIRM</name>
<dbReference type="AlphaFoldDB" id="C0C6K1"/>
<evidence type="ECO:0000313" key="1">
    <source>
        <dbReference type="EMBL" id="EEG72336.1"/>
    </source>
</evidence>
<keyword evidence="2" id="KW-1185">Reference proteome</keyword>
<accession>C0C6K1</accession>
<comment type="caution">
    <text evidence="1">The sequence shown here is derived from an EMBL/GenBank/DDBJ whole genome shotgun (WGS) entry which is preliminary data.</text>
</comment>
<evidence type="ECO:0000313" key="2">
    <source>
        <dbReference type="Proteomes" id="UP000004893"/>
    </source>
</evidence>
<sequence>MHMKKEHRQKGVPFFHPDLKFTNRRIIYNKNRLRLTYSSLRSD</sequence>